<feature type="non-terminal residue" evidence="1">
    <location>
        <position position="263"/>
    </location>
</feature>
<reference evidence="1" key="1">
    <citation type="submission" date="2018-05" db="EMBL/GenBank/DDBJ databases">
        <authorList>
            <person name="Lanie J.A."/>
            <person name="Ng W.-L."/>
            <person name="Kazmierczak K.M."/>
            <person name="Andrzejewski T.M."/>
            <person name="Davidsen T.M."/>
            <person name="Wayne K.J."/>
            <person name="Tettelin H."/>
            <person name="Glass J.I."/>
            <person name="Rusch D."/>
            <person name="Podicherti R."/>
            <person name="Tsui H.-C.T."/>
            <person name="Winkler M.E."/>
        </authorList>
    </citation>
    <scope>NUCLEOTIDE SEQUENCE</scope>
</reference>
<dbReference type="AlphaFoldDB" id="A0A382YKR5"/>
<accession>A0A382YKR5</accession>
<gene>
    <name evidence="1" type="ORF">METZ01_LOCUS436259</name>
</gene>
<feature type="non-terminal residue" evidence="1">
    <location>
        <position position="1"/>
    </location>
</feature>
<organism evidence="1">
    <name type="scientific">marine metagenome</name>
    <dbReference type="NCBI Taxonomy" id="408172"/>
    <lineage>
        <taxon>unclassified sequences</taxon>
        <taxon>metagenomes</taxon>
        <taxon>ecological metagenomes</taxon>
    </lineage>
</organism>
<name>A0A382YKR5_9ZZZZ</name>
<dbReference type="Gene3D" id="2.60.40.10">
    <property type="entry name" value="Immunoglobulins"/>
    <property type="match status" value="2"/>
</dbReference>
<dbReference type="EMBL" id="UINC01176329">
    <property type="protein sequence ID" value="SVD83405.1"/>
    <property type="molecule type" value="Genomic_DNA"/>
</dbReference>
<proteinExistence type="predicted"/>
<dbReference type="InterPro" id="IPR013783">
    <property type="entry name" value="Ig-like_fold"/>
</dbReference>
<sequence>HPHNPEGTEWAIGSFEDINSVEFGTFGTDILGHSVGTVLNDSLIPYNRPMLMHIIDDDLYYEVYFHMWTQGGAGGGFSYTRVLESNIFNAISISPQSGTVSAGSSSDIDIIFDASGLFGGEYYGEIIVASNDPDYPEVAVPVHLSVTSSSDIWVDPDTLDFGEVYVNYDGSVNYGATLELTLGNDGTDVLNVSSISIDNTAFMVSQNFATIDYDEEIILDVVYTTTGVGMDSGAITIVSDDPNEGTVTIPVYANALEPPVIAV</sequence>
<evidence type="ECO:0000313" key="1">
    <source>
        <dbReference type="EMBL" id="SVD83405.1"/>
    </source>
</evidence>
<protein>
    <submittedName>
        <fullName evidence="1">Uncharacterized protein</fullName>
    </submittedName>
</protein>